<accession>A0A0C2XWQ9</accession>
<proteinExistence type="predicted"/>
<protein>
    <submittedName>
        <fullName evidence="4">Uncharacterized protein</fullName>
    </submittedName>
</protein>
<feature type="compositionally biased region" description="Basic and acidic residues" evidence="2">
    <location>
        <begin position="76"/>
        <end position="87"/>
    </location>
</feature>
<evidence type="ECO:0000313" key="4">
    <source>
        <dbReference type="EMBL" id="KIM42083.1"/>
    </source>
</evidence>
<dbReference type="PANTHER" id="PTHR42032:SF1">
    <property type="entry name" value="YALI0E30679P"/>
    <property type="match status" value="1"/>
</dbReference>
<sequence length="488" mass="54575">MATVTTTAIQQEPPLRKRARVLERTQSSTLNLRSTESKAPPLTDTKLAHDDVVDSHFPEYESPSEMSDDELSPGGVEEHRASSEGRVKPKRPTIDTGNHGHHHHSPTKSSPASPTSRAWYEFDLAVVVALVSPIGNWLTGTDHVKNLLLIVLLIFYLHQIIEIPWSLYQKSRPRERGYRLSPALADPTSAESRYANLAASELKKFEFFFLFLTFVSPIVGAALLRYATDAILGPAAVSWFSTGLFVLATGMRPWAHLVERLSHRTAELHDFVHYPSAAHTITSEEHIFLEKRVAQLEKALTKIKSKVAHTTEDVYEYVDDAVDAVEHAIRKQERKWDKYEDKVKEVEQVVVKLSSKRGQGGVRALLAGDIQYLKMVLSSMTKLLLPSWVIWAISENVNGHRQVYNSASANSSATSLLGVNPSIRIRALSPSPSPTPLETIAEEDPIYLQTKSSYLAMPYRVTSALVYKVGYMATTPLRAVVRMVLRNY</sequence>
<dbReference type="Proteomes" id="UP000053424">
    <property type="component" value="Unassembled WGS sequence"/>
</dbReference>
<dbReference type="AlphaFoldDB" id="A0A0C2XWQ9"/>
<feature type="compositionally biased region" description="Polar residues" evidence="2">
    <location>
        <begin position="24"/>
        <end position="34"/>
    </location>
</feature>
<feature type="coiled-coil region" evidence="1">
    <location>
        <begin position="286"/>
        <end position="349"/>
    </location>
</feature>
<dbReference type="EMBL" id="KN831779">
    <property type="protein sequence ID" value="KIM42083.1"/>
    <property type="molecule type" value="Genomic_DNA"/>
</dbReference>
<feature type="compositionally biased region" description="Polar residues" evidence="2">
    <location>
        <begin position="1"/>
        <end position="10"/>
    </location>
</feature>
<dbReference type="STRING" id="686832.A0A0C2XWQ9"/>
<evidence type="ECO:0000256" key="3">
    <source>
        <dbReference type="SAM" id="Phobius"/>
    </source>
</evidence>
<evidence type="ECO:0000256" key="1">
    <source>
        <dbReference type="SAM" id="Coils"/>
    </source>
</evidence>
<keyword evidence="1" id="KW-0175">Coiled coil</keyword>
<feature type="transmembrane region" description="Helical" evidence="3">
    <location>
        <begin position="147"/>
        <end position="168"/>
    </location>
</feature>
<feature type="compositionally biased region" description="Basic and acidic residues" evidence="2">
    <location>
        <begin position="46"/>
        <end position="59"/>
    </location>
</feature>
<dbReference type="HOGENOM" id="CLU_037537_0_0_1"/>
<feature type="transmembrane region" description="Helical" evidence="3">
    <location>
        <begin position="207"/>
        <end position="224"/>
    </location>
</feature>
<evidence type="ECO:0000313" key="5">
    <source>
        <dbReference type="Proteomes" id="UP000053424"/>
    </source>
</evidence>
<reference evidence="4 5" key="1">
    <citation type="submission" date="2014-04" db="EMBL/GenBank/DDBJ databases">
        <authorList>
            <consortium name="DOE Joint Genome Institute"/>
            <person name="Kuo A."/>
            <person name="Gay G."/>
            <person name="Dore J."/>
            <person name="Kohler A."/>
            <person name="Nagy L.G."/>
            <person name="Floudas D."/>
            <person name="Copeland A."/>
            <person name="Barry K.W."/>
            <person name="Cichocki N."/>
            <person name="Veneault-Fourrey C."/>
            <person name="LaButti K."/>
            <person name="Lindquist E.A."/>
            <person name="Lipzen A."/>
            <person name="Lundell T."/>
            <person name="Morin E."/>
            <person name="Murat C."/>
            <person name="Sun H."/>
            <person name="Tunlid A."/>
            <person name="Henrissat B."/>
            <person name="Grigoriev I.V."/>
            <person name="Hibbett D.S."/>
            <person name="Martin F."/>
            <person name="Nordberg H.P."/>
            <person name="Cantor M.N."/>
            <person name="Hua S.X."/>
        </authorList>
    </citation>
    <scope>NUCLEOTIDE SEQUENCE [LARGE SCALE GENOMIC DNA]</scope>
    <source>
        <strain evidence="5">h7</strain>
    </source>
</reference>
<name>A0A0C2XWQ9_HEBCY</name>
<keyword evidence="3" id="KW-0472">Membrane</keyword>
<keyword evidence="5" id="KW-1185">Reference proteome</keyword>
<organism evidence="4 5">
    <name type="scientific">Hebeloma cylindrosporum</name>
    <dbReference type="NCBI Taxonomy" id="76867"/>
    <lineage>
        <taxon>Eukaryota</taxon>
        <taxon>Fungi</taxon>
        <taxon>Dikarya</taxon>
        <taxon>Basidiomycota</taxon>
        <taxon>Agaricomycotina</taxon>
        <taxon>Agaricomycetes</taxon>
        <taxon>Agaricomycetidae</taxon>
        <taxon>Agaricales</taxon>
        <taxon>Agaricineae</taxon>
        <taxon>Hymenogastraceae</taxon>
        <taxon>Hebeloma</taxon>
    </lineage>
</organism>
<dbReference type="OrthoDB" id="10263751at2759"/>
<feature type="transmembrane region" description="Helical" evidence="3">
    <location>
        <begin position="230"/>
        <end position="250"/>
    </location>
</feature>
<reference evidence="5" key="2">
    <citation type="submission" date="2015-01" db="EMBL/GenBank/DDBJ databases">
        <title>Evolutionary Origins and Diversification of the Mycorrhizal Mutualists.</title>
        <authorList>
            <consortium name="DOE Joint Genome Institute"/>
            <consortium name="Mycorrhizal Genomics Consortium"/>
            <person name="Kohler A."/>
            <person name="Kuo A."/>
            <person name="Nagy L.G."/>
            <person name="Floudas D."/>
            <person name="Copeland A."/>
            <person name="Barry K.W."/>
            <person name="Cichocki N."/>
            <person name="Veneault-Fourrey C."/>
            <person name="LaButti K."/>
            <person name="Lindquist E.A."/>
            <person name="Lipzen A."/>
            <person name="Lundell T."/>
            <person name="Morin E."/>
            <person name="Murat C."/>
            <person name="Riley R."/>
            <person name="Ohm R."/>
            <person name="Sun H."/>
            <person name="Tunlid A."/>
            <person name="Henrissat B."/>
            <person name="Grigoriev I.V."/>
            <person name="Hibbett D.S."/>
            <person name="Martin F."/>
        </authorList>
    </citation>
    <scope>NUCLEOTIDE SEQUENCE [LARGE SCALE GENOMIC DNA]</scope>
    <source>
        <strain evidence="5">h7</strain>
    </source>
</reference>
<dbReference type="PANTHER" id="PTHR42032">
    <property type="entry name" value="YALI0E30679P"/>
    <property type="match status" value="1"/>
</dbReference>
<keyword evidence="3" id="KW-1133">Transmembrane helix</keyword>
<feature type="region of interest" description="Disordered" evidence="2">
    <location>
        <begin position="1"/>
        <end position="113"/>
    </location>
</feature>
<keyword evidence="3" id="KW-0812">Transmembrane</keyword>
<evidence type="ECO:0000256" key="2">
    <source>
        <dbReference type="SAM" id="MobiDB-lite"/>
    </source>
</evidence>
<gene>
    <name evidence="4" type="ORF">M413DRAFT_445243</name>
</gene>